<keyword evidence="2" id="KW-1185">Reference proteome</keyword>
<organism evidence="1 2">
    <name type="scientific">Pangasianodon gigas</name>
    <name type="common">Mekong giant catfish</name>
    <name type="synonym">Pangasius gigas</name>
    <dbReference type="NCBI Taxonomy" id="30993"/>
    <lineage>
        <taxon>Eukaryota</taxon>
        <taxon>Metazoa</taxon>
        <taxon>Chordata</taxon>
        <taxon>Craniata</taxon>
        <taxon>Vertebrata</taxon>
        <taxon>Euteleostomi</taxon>
        <taxon>Actinopterygii</taxon>
        <taxon>Neopterygii</taxon>
        <taxon>Teleostei</taxon>
        <taxon>Ostariophysi</taxon>
        <taxon>Siluriformes</taxon>
        <taxon>Pangasiidae</taxon>
        <taxon>Pangasianodon</taxon>
    </lineage>
</organism>
<sequence length="452" mass="49853">MGSEYLSLLAIFAFISTADFHAVIRSSNGLRECRKNLSAPALEVLPGGGWDNLRNLDMGRVMNLSYSQCQTTEDGIYLIPDETFVIPQKVSSVEMNSEIISSWLEQKSSTSRSINVEASFDTLVNGKFSGESKRMKTHQVKDNSVTARVQVRNHLYTVKAYPDFTLDARFARQAEEIADAIENNQTRLAAYLSEKMVLDYGTHVITSVDAGATLVEEDYLKSSYVSDAQSSQSSVTASAGANFFNKVKFDIGSKESQETSETIAYQGFFSCQSTNVLAGGQSHCPPQFSQHLVAISDGCQVLYCVQSGIFTGGELLPIHLPPFTRPPVISMIATNTVAVMTEGDQAWVRIKDTKMWKVAKPEDIAKMSQMFEDDSQSQRKTVGIAFSALALIALVVAVAVLVVRKRKKFLLFRRGRGYEEIQSDGLCETTVESQTEQESENLTDDHTQSLLA</sequence>
<dbReference type="Proteomes" id="UP000829447">
    <property type="component" value="Linkage Group LG8"/>
</dbReference>
<gene>
    <name evidence="1" type="ORF">PGIGA_G00245310</name>
</gene>
<comment type="caution">
    <text evidence="1">The sequence shown here is derived from an EMBL/GenBank/DDBJ whole genome shotgun (WGS) entry which is preliminary data.</text>
</comment>
<accession>A0ACC5WPA6</accession>
<protein>
    <submittedName>
        <fullName evidence="1">Uncharacterized protein</fullName>
    </submittedName>
</protein>
<reference evidence="1 2" key="1">
    <citation type="journal article" date="2022" name="bioRxiv">
        <title>An ancient truncated duplication of the anti-Mullerian hormone receptor type 2 gene is a potential conserved master sex determinant in the Pangasiidae catfish family.</title>
        <authorList>
            <person name="Wen M."/>
            <person name="Pan Q."/>
            <person name="Jouanno E."/>
            <person name="Montfort J."/>
            <person name="Zahm M."/>
            <person name="Cabau C."/>
            <person name="Klopp C."/>
            <person name="Iampietro C."/>
            <person name="Roques C."/>
            <person name="Bouchez O."/>
            <person name="Castinel A."/>
            <person name="Donnadieu C."/>
            <person name="Parrinello H."/>
            <person name="Poncet C."/>
            <person name="Belmonte E."/>
            <person name="Gautier V."/>
            <person name="Avarre J.-C."/>
            <person name="Dugue R."/>
            <person name="Gustiano R."/>
            <person name="Ha T.T.T."/>
            <person name="Campet M."/>
            <person name="Sriphairoj K."/>
            <person name="Ribolli J."/>
            <person name="de Almeida F.L."/>
            <person name="Desvignes T."/>
            <person name="Postlethwait J.H."/>
            <person name="Bucao C.F."/>
            <person name="Robinson-Rechavi M."/>
            <person name="Bobe J."/>
            <person name="Herpin A."/>
            <person name="Guiguen Y."/>
        </authorList>
    </citation>
    <scope>NUCLEOTIDE SEQUENCE [LARGE SCALE GENOMIC DNA]</scope>
    <source>
        <strain evidence="1">YG-Dec2019</strain>
    </source>
</reference>
<evidence type="ECO:0000313" key="2">
    <source>
        <dbReference type="Proteomes" id="UP000829447"/>
    </source>
</evidence>
<evidence type="ECO:0000313" key="1">
    <source>
        <dbReference type="EMBL" id="MCI4380893.1"/>
    </source>
</evidence>
<proteinExistence type="predicted"/>
<name>A0ACC5WPA6_PANGG</name>
<dbReference type="EMBL" id="CM040461">
    <property type="protein sequence ID" value="MCI4380893.1"/>
    <property type="molecule type" value="Genomic_DNA"/>
</dbReference>